<dbReference type="Proteomes" id="UP000828390">
    <property type="component" value="Unassembled WGS sequence"/>
</dbReference>
<sequence>MQAAVLDQCACASSFFYVPPGEKVCSLELRGNDCKMNVPSPPPIVCFSGMSLFKITW</sequence>
<evidence type="ECO:0000313" key="1">
    <source>
        <dbReference type="EMBL" id="KAH3701059.1"/>
    </source>
</evidence>
<reference evidence="1" key="2">
    <citation type="submission" date="2020-11" db="EMBL/GenBank/DDBJ databases">
        <authorList>
            <person name="McCartney M.A."/>
            <person name="Auch B."/>
            <person name="Kono T."/>
            <person name="Mallez S."/>
            <person name="Becker A."/>
            <person name="Gohl D.M."/>
            <person name="Silverstein K.A.T."/>
            <person name="Koren S."/>
            <person name="Bechman K.B."/>
            <person name="Herman A."/>
            <person name="Abrahante J.E."/>
            <person name="Garbe J."/>
        </authorList>
    </citation>
    <scope>NUCLEOTIDE SEQUENCE</scope>
    <source>
        <strain evidence="1">Duluth1</strain>
        <tissue evidence="1">Whole animal</tissue>
    </source>
</reference>
<protein>
    <submittedName>
        <fullName evidence="1">Uncharacterized protein</fullName>
    </submittedName>
</protein>
<keyword evidence="2" id="KW-1185">Reference proteome</keyword>
<dbReference type="AlphaFoldDB" id="A0A9D4BM20"/>
<reference evidence="1" key="1">
    <citation type="journal article" date="2019" name="bioRxiv">
        <title>The Genome of the Zebra Mussel, Dreissena polymorpha: A Resource for Invasive Species Research.</title>
        <authorList>
            <person name="McCartney M.A."/>
            <person name="Auch B."/>
            <person name="Kono T."/>
            <person name="Mallez S."/>
            <person name="Zhang Y."/>
            <person name="Obille A."/>
            <person name="Becker A."/>
            <person name="Abrahante J.E."/>
            <person name="Garbe J."/>
            <person name="Badalamenti J.P."/>
            <person name="Herman A."/>
            <person name="Mangelson H."/>
            <person name="Liachko I."/>
            <person name="Sullivan S."/>
            <person name="Sone E.D."/>
            <person name="Koren S."/>
            <person name="Silverstein K.A.T."/>
            <person name="Beckman K.B."/>
            <person name="Gohl D.M."/>
        </authorList>
    </citation>
    <scope>NUCLEOTIDE SEQUENCE</scope>
    <source>
        <strain evidence="1">Duluth1</strain>
        <tissue evidence="1">Whole animal</tissue>
    </source>
</reference>
<evidence type="ECO:0000313" key="2">
    <source>
        <dbReference type="Proteomes" id="UP000828390"/>
    </source>
</evidence>
<proteinExistence type="predicted"/>
<accession>A0A9D4BM20</accession>
<organism evidence="1 2">
    <name type="scientific">Dreissena polymorpha</name>
    <name type="common">Zebra mussel</name>
    <name type="synonym">Mytilus polymorpha</name>
    <dbReference type="NCBI Taxonomy" id="45954"/>
    <lineage>
        <taxon>Eukaryota</taxon>
        <taxon>Metazoa</taxon>
        <taxon>Spiralia</taxon>
        <taxon>Lophotrochozoa</taxon>
        <taxon>Mollusca</taxon>
        <taxon>Bivalvia</taxon>
        <taxon>Autobranchia</taxon>
        <taxon>Heteroconchia</taxon>
        <taxon>Euheterodonta</taxon>
        <taxon>Imparidentia</taxon>
        <taxon>Neoheterodontei</taxon>
        <taxon>Myida</taxon>
        <taxon>Dreissenoidea</taxon>
        <taxon>Dreissenidae</taxon>
        <taxon>Dreissena</taxon>
    </lineage>
</organism>
<comment type="caution">
    <text evidence="1">The sequence shown here is derived from an EMBL/GenBank/DDBJ whole genome shotgun (WGS) entry which is preliminary data.</text>
</comment>
<name>A0A9D4BM20_DREPO</name>
<dbReference type="EMBL" id="JAIWYP010000015">
    <property type="protein sequence ID" value="KAH3701059.1"/>
    <property type="molecule type" value="Genomic_DNA"/>
</dbReference>
<gene>
    <name evidence="1" type="ORF">DPMN_076042</name>
</gene>